<evidence type="ECO:0000313" key="2">
    <source>
        <dbReference type="Proteomes" id="UP000265520"/>
    </source>
</evidence>
<keyword evidence="2" id="KW-1185">Reference proteome</keyword>
<proteinExistence type="predicted"/>
<dbReference type="Proteomes" id="UP000265520">
    <property type="component" value="Unassembled WGS sequence"/>
</dbReference>
<reference evidence="1 2" key="1">
    <citation type="journal article" date="2018" name="Front. Plant Sci.">
        <title>Red Clover (Trifolium pratense) and Zigzag Clover (T. medium) - A Picture of Genomic Similarities and Differences.</title>
        <authorList>
            <person name="Dluhosova J."/>
            <person name="Istvanek J."/>
            <person name="Nedelnik J."/>
            <person name="Repkova J."/>
        </authorList>
    </citation>
    <scope>NUCLEOTIDE SEQUENCE [LARGE SCALE GENOMIC DNA]</scope>
    <source>
        <strain evidence="2">cv. 10/8</strain>
        <tissue evidence="1">Leaf</tissue>
    </source>
</reference>
<evidence type="ECO:0000313" key="1">
    <source>
        <dbReference type="EMBL" id="MCI71491.1"/>
    </source>
</evidence>
<feature type="non-terminal residue" evidence="1">
    <location>
        <position position="35"/>
    </location>
</feature>
<sequence>MVRWLGGWRLGAGDGPRGGERCQEFVMGRVLLGED</sequence>
<accession>A0A392UD87</accession>
<protein>
    <submittedName>
        <fullName evidence="1">Uncharacterized protein</fullName>
    </submittedName>
</protein>
<comment type="caution">
    <text evidence="1">The sequence shown here is derived from an EMBL/GenBank/DDBJ whole genome shotgun (WGS) entry which is preliminary data.</text>
</comment>
<organism evidence="1 2">
    <name type="scientific">Trifolium medium</name>
    <dbReference type="NCBI Taxonomy" id="97028"/>
    <lineage>
        <taxon>Eukaryota</taxon>
        <taxon>Viridiplantae</taxon>
        <taxon>Streptophyta</taxon>
        <taxon>Embryophyta</taxon>
        <taxon>Tracheophyta</taxon>
        <taxon>Spermatophyta</taxon>
        <taxon>Magnoliopsida</taxon>
        <taxon>eudicotyledons</taxon>
        <taxon>Gunneridae</taxon>
        <taxon>Pentapetalae</taxon>
        <taxon>rosids</taxon>
        <taxon>fabids</taxon>
        <taxon>Fabales</taxon>
        <taxon>Fabaceae</taxon>
        <taxon>Papilionoideae</taxon>
        <taxon>50 kb inversion clade</taxon>
        <taxon>NPAAA clade</taxon>
        <taxon>Hologalegina</taxon>
        <taxon>IRL clade</taxon>
        <taxon>Trifolieae</taxon>
        <taxon>Trifolium</taxon>
    </lineage>
</organism>
<dbReference type="EMBL" id="LXQA010797293">
    <property type="protein sequence ID" value="MCI71491.1"/>
    <property type="molecule type" value="Genomic_DNA"/>
</dbReference>
<name>A0A392UD87_9FABA</name>
<dbReference type="AlphaFoldDB" id="A0A392UD87"/>